<keyword evidence="4" id="KW-0337">GPI-anchor biosynthesis</keyword>
<evidence type="ECO:0000256" key="9">
    <source>
        <dbReference type="ARBA" id="ARBA00023180"/>
    </source>
</evidence>
<comment type="pathway">
    <text evidence="2">Glycolipid biosynthesis; glycosylphosphatidylinositol-anchor biosynthesis.</text>
</comment>
<evidence type="ECO:0000256" key="7">
    <source>
        <dbReference type="ARBA" id="ARBA00022989"/>
    </source>
</evidence>
<dbReference type="InterPro" id="IPR013233">
    <property type="entry name" value="PIG-X/PBN1"/>
</dbReference>
<evidence type="ECO:0000256" key="10">
    <source>
        <dbReference type="SAM" id="Phobius"/>
    </source>
</evidence>
<sequence length="299" mass="32239">MTPLRTNLARSDTVKSLKHRSYFNVGLLFIVLVLLAPCQRALAHTHQLHHGAAASMQSKLDSAVDGAPLGAHRTLLSTLRVTIDRQDKLKAPQWCLLGVSERLPREVFVDLDENAILRSAGADESSLCGAPVMVADASYVDIEQPAYAVPDYQVASGSQAVVTCNELECELAVCLRRRLHLRYQQPNEGGFATAALSDEGVLISYCSWSSGIAAPTDAEIAEALQNYVSRNTTLPFVSTKVAMELHHEDAPGIVFRVPVGLTGHTDVVVIVTIGVSFICVVVLLFAMVGSTRVAKLHAN</sequence>
<evidence type="ECO:0008006" key="13">
    <source>
        <dbReference type="Google" id="ProtNLM"/>
    </source>
</evidence>
<dbReference type="EMBL" id="KE346360">
    <property type="protein sequence ID" value="KJE89610.1"/>
    <property type="molecule type" value="Genomic_DNA"/>
</dbReference>
<evidence type="ECO:0000256" key="3">
    <source>
        <dbReference type="ARBA" id="ARBA00010345"/>
    </source>
</evidence>
<evidence type="ECO:0000256" key="5">
    <source>
        <dbReference type="ARBA" id="ARBA00022692"/>
    </source>
</evidence>
<keyword evidence="8 10" id="KW-0472">Membrane</keyword>
<dbReference type="SMART" id="SM00780">
    <property type="entry name" value="PIG-X"/>
    <property type="match status" value="1"/>
</dbReference>
<protein>
    <recommendedName>
        <fullName evidence="13">Transmembrane protein</fullName>
    </recommendedName>
</protein>
<dbReference type="PANTHER" id="PTHR28650">
    <property type="entry name" value="PHOSPHATIDYLINOSITOL-GLYCAN BIOSYNTHESIS CLASS X PROTEIN"/>
    <property type="match status" value="1"/>
</dbReference>
<dbReference type="UniPathway" id="UPA00196"/>
<dbReference type="PhylomeDB" id="A0A0D2WIH0"/>
<gene>
    <name evidence="11" type="ORF">CAOG_001045</name>
</gene>
<dbReference type="STRING" id="595528.A0A0D2WIH0"/>
<keyword evidence="9" id="KW-0325">Glycoprotein</keyword>
<evidence type="ECO:0000256" key="8">
    <source>
        <dbReference type="ARBA" id="ARBA00023136"/>
    </source>
</evidence>
<evidence type="ECO:0000256" key="1">
    <source>
        <dbReference type="ARBA" id="ARBA00004389"/>
    </source>
</evidence>
<dbReference type="Proteomes" id="UP000008743">
    <property type="component" value="Unassembled WGS sequence"/>
</dbReference>
<dbReference type="Pfam" id="PF08320">
    <property type="entry name" value="PIG-X"/>
    <property type="match status" value="1"/>
</dbReference>
<dbReference type="InterPro" id="IPR040039">
    <property type="entry name" value="PIGX"/>
</dbReference>
<organism evidence="11 12">
    <name type="scientific">Capsaspora owczarzaki (strain ATCC 30864)</name>
    <dbReference type="NCBI Taxonomy" id="595528"/>
    <lineage>
        <taxon>Eukaryota</taxon>
        <taxon>Filasterea</taxon>
        <taxon>Capsaspora</taxon>
    </lineage>
</organism>
<comment type="similarity">
    <text evidence="3">Belongs to the PIGX family.</text>
</comment>
<dbReference type="GO" id="GO:0006506">
    <property type="term" value="P:GPI anchor biosynthetic process"/>
    <property type="evidence" value="ECO:0007669"/>
    <property type="project" value="UniProtKB-UniPathway"/>
</dbReference>
<evidence type="ECO:0000313" key="11">
    <source>
        <dbReference type="EMBL" id="KJE89610.1"/>
    </source>
</evidence>
<proteinExistence type="inferred from homology"/>
<dbReference type="PANTHER" id="PTHR28650:SF1">
    <property type="entry name" value="PHOSPHATIDYLINOSITOL-GLYCAN BIOSYNTHESIS CLASS X PROTEIN"/>
    <property type="match status" value="1"/>
</dbReference>
<dbReference type="InParanoid" id="A0A0D2WIH0"/>
<keyword evidence="5 10" id="KW-0812">Transmembrane</keyword>
<reference evidence="12" key="1">
    <citation type="submission" date="2011-02" db="EMBL/GenBank/DDBJ databases">
        <title>The Genome Sequence of Capsaspora owczarzaki ATCC 30864.</title>
        <authorList>
            <person name="Russ C."/>
            <person name="Cuomo C."/>
            <person name="Burger G."/>
            <person name="Gray M.W."/>
            <person name="Holland P.W.H."/>
            <person name="King N."/>
            <person name="Lang F.B.F."/>
            <person name="Roger A.J."/>
            <person name="Ruiz-Trillo I."/>
            <person name="Young S.K."/>
            <person name="Zeng Q."/>
            <person name="Gargeya S."/>
            <person name="Alvarado L."/>
            <person name="Berlin A."/>
            <person name="Chapman S.B."/>
            <person name="Chen Z."/>
            <person name="Freedman E."/>
            <person name="Gellesch M."/>
            <person name="Goldberg J."/>
            <person name="Griggs A."/>
            <person name="Gujja S."/>
            <person name="Heilman E."/>
            <person name="Heiman D."/>
            <person name="Howarth C."/>
            <person name="Mehta T."/>
            <person name="Neiman D."/>
            <person name="Pearson M."/>
            <person name="Roberts A."/>
            <person name="Saif S."/>
            <person name="Shea T."/>
            <person name="Shenoy N."/>
            <person name="Sisk P."/>
            <person name="Stolte C."/>
            <person name="Sykes S."/>
            <person name="White J."/>
            <person name="Yandava C."/>
            <person name="Haas B."/>
            <person name="Nusbaum C."/>
            <person name="Birren B."/>
        </authorList>
    </citation>
    <scope>NUCLEOTIDE SEQUENCE</scope>
    <source>
        <strain evidence="12">ATCC 30864</strain>
    </source>
</reference>
<accession>A0A0D2WIH0</accession>
<dbReference type="GO" id="GO:0005789">
    <property type="term" value="C:endoplasmic reticulum membrane"/>
    <property type="evidence" value="ECO:0007669"/>
    <property type="project" value="UniProtKB-SubCell"/>
</dbReference>
<evidence type="ECO:0000313" key="12">
    <source>
        <dbReference type="Proteomes" id="UP000008743"/>
    </source>
</evidence>
<keyword evidence="6" id="KW-0256">Endoplasmic reticulum</keyword>
<dbReference type="AlphaFoldDB" id="A0A0D2WIH0"/>
<name>A0A0D2WIH0_CAPO3</name>
<evidence type="ECO:0000256" key="4">
    <source>
        <dbReference type="ARBA" id="ARBA00022502"/>
    </source>
</evidence>
<feature type="transmembrane region" description="Helical" evidence="10">
    <location>
        <begin position="267"/>
        <end position="288"/>
    </location>
</feature>
<keyword evidence="7 10" id="KW-1133">Transmembrane helix</keyword>
<comment type="subcellular location">
    <subcellularLocation>
        <location evidence="1">Endoplasmic reticulum membrane</location>
        <topology evidence="1">Single-pass membrane protein</topology>
    </subcellularLocation>
</comment>
<evidence type="ECO:0000256" key="6">
    <source>
        <dbReference type="ARBA" id="ARBA00022824"/>
    </source>
</evidence>
<keyword evidence="12" id="KW-1185">Reference proteome</keyword>
<evidence type="ECO:0000256" key="2">
    <source>
        <dbReference type="ARBA" id="ARBA00004687"/>
    </source>
</evidence>